<dbReference type="HOGENOM" id="CLU_3171631_0_0_10"/>
<dbReference type="RefSeq" id="WP_006948553.1">
    <property type="nucleotide sequence ID" value="NZ_BAJI01000013.1"/>
</dbReference>
<reference evidence="1" key="1">
    <citation type="submission" date="2010-07" db="EMBL/GenBank/DDBJ databases">
        <authorList>
            <person name="Muzny D."/>
            <person name="Qin X."/>
            <person name="Deng J."/>
            <person name="Jiang H."/>
            <person name="Liu Y."/>
            <person name="Qu J."/>
            <person name="Song X.-Z."/>
            <person name="Zhang L."/>
            <person name="Thornton R."/>
            <person name="Coyle M."/>
            <person name="Francisco L."/>
            <person name="Jackson L."/>
            <person name="Javaid M."/>
            <person name="Korchina V."/>
            <person name="Kovar C."/>
            <person name="Mata R."/>
            <person name="Mathew T."/>
            <person name="Ngo R."/>
            <person name="Nguyen L."/>
            <person name="Nguyen N."/>
            <person name="Okwuonu G."/>
            <person name="Ongeri F."/>
            <person name="Pham C."/>
            <person name="Simmons D."/>
            <person name="Wilczek-Boney K."/>
            <person name="Hale W."/>
            <person name="Jakkamsetti A."/>
            <person name="Pham P."/>
            <person name="Ruth R."/>
            <person name="San Lucas F."/>
            <person name="Warren J."/>
            <person name="Zhang J."/>
            <person name="Zhao Z."/>
            <person name="Zhou C."/>
            <person name="Zhu D."/>
            <person name="Lee S."/>
            <person name="Bess C."/>
            <person name="Blankenburg K."/>
            <person name="Forbes L."/>
            <person name="Fu Q."/>
            <person name="Gubbala S."/>
            <person name="Hirani K."/>
            <person name="Jayaseelan J.C."/>
            <person name="Lara F."/>
            <person name="Munidasa M."/>
            <person name="Palculict T."/>
            <person name="Patil S."/>
            <person name="Pu L.-L."/>
            <person name="Saada N."/>
            <person name="Tang L."/>
            <person name="Weissenberger G."/>
            <person name="Zhu Y."/>
            <person name="Hemphill L."/>
            <person name="Shang Y."/>
            <person name="Youmans B."/>
            <person name="Ayvaz T."/>
            <person name="Ross M."/>
            <person name="Santibanez J."/>
            <person name="Aqrawi P."/>
            <person name="Gross S."/>
            <person name="Joshi V."/>
            <person name="Fowler G."/>
            <person name="Nazareth L."/>
            <person name="Reid J."/>
            <person name="Worley K."/>
            <person name="Petrosino J."/>
            <person name="Highlander S."/>
            <person name="Gibbs R."/>
        </authorList>
    </citation>
    <scope>NUCLEOTIDE SEQUENCE [LARGE SCALE GENOMIC DNA]</scope>
    <source>
        <strain evidence="1">DSM 16973</strain>
    </source>
</reference>
<dbReference type="STRING" id="862515.HMPREF0658_0762"/>
<name>E0NRG1_9BACT</name>
<evidence type="ECO:0000313" key="1">
    <source>
        <dbReference type="EMBL" id="EFM02257.1"/>
    </source>
</evidence>
<dbReference type="AlphaFoldDB" id="E0NRG1"/>
<dbReference type="OrthoDB" id="9932715at2"/>
<dbReference type="Proteomes" id="UP000004394">
    <property type="component" value="Unassembled WGS sequence"/>
</dbReference>
<dbReference type="EMBL" id="AEEI01000026">
    <property type="protein sequence ID" value="EFM02257.1"/>
    <property type="molecule type" value="Genomic_DNA"/>
</dbReference>
<accession>E0NRG1</accession>
<protein>
    <submittedName>
        <fullName evidence="1">Uncharacterized protein</fullName>
    </submittedName>
</protein>
<gene>
    <name evidence="1" type="ORF">HMPREF0658_0762</name>
</gene>
<organism evidence="1 2">
    <name type="scientific">Hoylesella marshii DSM 16973 = JCM 13450</name>
    <dbReference type="NCBI Taxonomy" id="862515"/>
    <lineage>
        <taxon>Bacteria</taxon>
        <taxon>Pseudomonadati</taxon>
        <taxon>Bacteroidota</taxon>
        <taxon>Bacteroidia</taxon>
        <taxon>Bacteroidales</taxon>
        <taxon>Prevotellaceae</taxon>
        <taxon>Hoylesella</taxon>
    </lineage>
</organism>
<keyword evidence="2" id="KW-1185">Reference proteome</keyword>
<sequence>MKRNKQTKNAIDTFFFHCERRYTVKEKKRGMAFCYFSTEKCDKARPP</sequence>
<evidence type="ECO:0000313" key="2">
    <source>
        <dbReference type="Proteomes" id="UP000004394"/>
    </source>
</evidence>
<comment type="caution">
    <text evidence="1">The sequence shown here is derived from an EMBL/GenBank/DDBJ whole genome shotgun (WGS) entry which is preliminary data.</text>
</comment>
<proteinExistence type="predicted"/>
<dbReference type="BioCyc" id="PMAR862515-HMP:GMOO-775-MONOMER"/>